<dbReference type="InterPro" id="IPR015943">
    <property type="entry name" value="WD40/YVTN_repeat-like_dom_sf"/>
</dbReference>
<dbReference type="SUPFAM" id="SSF50998">
    <property type="entry name" value="Quinoprotein alcohol dehydrogenase-like"/>
    <property type="match status" value="1"/>
</dbReference>
<name>A0A9P9Y823_9HYPO</name>
<evidence type="ECO:0000313" key="8">
    <source>
        <dbReference type="EMBL" id="KAI6785247.1"/>
    </source>
</evidence>
<dbReference type="Pfam" id="PF23726">
    <property type="entry name" value="Beta-prop_RSE1_2nd"/>
    <property type="match status" value="1"/>
</dbReference>
<feature type="domain" description="RSE1/DDB1/CPSF1 C-terminal" evidence="5">
    <location>
        <begin position="892"/>
        <end position="1001"/>
    </location>
</feature>
<dbReference type="Pfam" id="PF03178">
    <property type="entry name" value="CPSF_A"/>
    <property type="match status" value="2"/>
</dbReference>
<evidence type="ECO:0000256" key="2">
    <source>
        <dbReference type="ARBA" id="ARBA00007453"/>
    </source>
</evidence>
<evidence type="ECO:0000259" key="7">
    <source>
        <dbReference type="Pfam" id="PF23726"/>
    </source>
</evidence>
<evidence type="ECO:0000313" key="9">
    <source>
        <dbReference type="Proteomes" id="UP001055219"/>
    </source>
</evidence>
<sequence length="1032" mass="114422">MLQRLQPKDAPELLFVGTDRQQYFTVLWNHQTRRLDTVKENGLVDDSEPYMRHSLCQNQCLVDPTGRFMVMHLWEGVLNPFRLRTRAPEKLKLDMQEQVRLTELWIKDSIFVHTPDGHPTIAFLYNSRLHQEEAQLAVYRLTKDDAGNNISKFDPTKDRTFQATIEDHYARTTYYNKISVGLREPKLYVAWEQYDDRTYILADDYGRLDVLTLDTMIEQAGEVVQGMTVTKLQLYSDDGETEPSRASQLVYLGDNKLFLASRHGDCQVLLLDLSLKRIQIIDTIRNNAPILDFAIMDMGNREGNNLAGNAFSSGQARVVAGCGAYKDGSLRSIRSGVGLADTGMLDEIEGTRGLHTLRLHGAAPHSVVLVSLLNETRVFRFSDDGESIEEVFEFGGFALDAETLLATSLPSGLFLQATPGFARLTDGESGMTVAQWDTPHGQAITAASANDHWLLMSVEGTVLVSLDLTKNLAARQKDTSQNASVGIPEQMSCLHASSCLTDIGVVGWWTSGTISLVRLDTLDSIRGESLRQTSDSAAVPRDVALVQLHQPDLSGPTLVVASEDGNIISFAVGANGSELSGRKTVTLGSRAARLHILPQDSGVSNVFATTDHPSLIYSSDGRLVYSATTADDATFVAPFDSAAFPDHIILSTDRHVRLSRIDKQRLTHVKPLTVSQTVRRLAYSPGLKAFGLGCIKKTLQNNTEIASSSFQLVDEVVFKKLGDPFELQVANDGLEMVECLIRAELPDANGTPAERFIIGTSVLTDSDDVEGDGTRGRIIVIGVDEDRKPYQLLSLGLRGNCRCLGVLDGYLIAGLSKTLVAFSYQERTSATAFLEKIAAYRPSSMPIDLDISGNMIGVGDLMQSLTLVEFQPPTNESKAKLIERARDYQPKQDQKRLEITSEMNLGEQINRIRSLQVAPTENTLVQAKAFLGSVEGSMWLFGEVQPGSEKLLMDFQDRLVQHMDTPGELTFDDWRAYRGEHRTGEKPYRFLDGEILERFLDLNESQQEVICEGLGPSSEEMRNYVEELRLLH</sequence>
<gene>
    <name evidence="8" type="ORF">J7T54_006889</name>
</gene>
<feature type="domain" description="RSE1/DDB1/CPSF1 second beta-propeller" evidence="7">
    <location>
        <begin position="347"/>
        <end position="660"/>
    </location>
</feature>
<keyword evidence="9" id="KW-1185">Reference proteome</keyword>
<dbReference type="GeneID" id="75833366"/>
<dbReference type="GO" id="GO:0005634">
    <property type="term" value="C:nucleus"/>
    <property type="evidence" value="ECO:0007669"/>
    <property type="project" value="UniProtKB-SubCell"/>
</dbReference>
<dbReference type="InterPro" id="IPR058543">
    <property type="entry name" value="Beta-prop_RSE1/DDB1/CPSF1_2nd"/>
</dbReference>
<dbReference type="SUPFAM" id="SSF75011">
    <property type="entry name" value="3-carboxy-cis,cis-mucoante lactonizing enzyme"/>
    <property type="match status" value="1"/>
</dbReference>
<keyword evidence="4" id="KW-0539">Nucleus</keyword>
<dbReference type="Gene3D" id="1.10.150.910">
    <property type="match status" value="1"/>
</dbReference>
<dbReference type="GO" id="GO:0003676">
    <property type="term" value="F:nucleic acid binding"/>
    <property type="evidence" value="ECO:0007669"/>
    <property type="project" value="InterPro"/>
</dbReference>
<reference evidence="8" key="1">
    <citation type="journal article" date="2021" name="J Fungi (Basel)">
        <title>Genomic and Metabolomic Analyses of the Marine Fungus Emericellopsis cladophorae: Insights into Saltwater Adaptability Mechanisms and Its Biosynthetic Potential.</title>
        <authorList>
            <person name="Goncalves M.F.M."/>
            <person name="Hilario S."/>
            <person name="Van de Peer Y."/>
            <person name="Esteves A.C."/>
            <person name="Alves A."/>
        </authorList>
    </citation>
    <scope>NUCLEOTIDE SEQUENCE</scope>
    <source>
        <strain evidence="8">MUM 19.33</strain>
    </source>
</reference>
<dbReference type="InterPro" id="IPR011047">
    <property type="entry name" value="Quinoprotein_ADH-like_sf"/>
</dbReference>
<comment type="caution">
    <text evidence="8">The sequence shown here is derived from an EMBL/GenBank/DDBJ whole genome shotgun (WGS) entry which is preliminary data.</text>
</comment>
<dbReference type="Gene3D" id="2.130.10.10">
    <property type="entry name" value="YVTN repeat-like/Quinoprotein amine dehydrogenase"/>
    <property type="match status" value="3"/>
</dbReference>
<dbReference type="EMBL" id="JAGIXG020000002">
    <property type="protein sequence ID" value="KAI6785247.1"/>
    <property type="molecule type" value="Genomic_DNA"/>
</dbReference>
<dbReference type="PANTHER" id="PTHR10644">
    <property type="entry name" value="DNA REPAIR/RNA PROCESSING CPSF FAMILY"/>
    <property type="match status" value="1"/>
</dbReference>
<dbReference type="RefSeq" id="XP_051366103.1">
    <property type="nucleotide sequence ID" value="XM_051508453.1"/>
</dbReference>
<evidence type="ECO:0000256" key="4">
    <source>
        <dbReference type="ARBA" id="ARBA00023242"/>
    </source>
</evidence>
<reference evidence="8" key="2">
    <citation type="submission" date="2022-07" db="EMBL/GenBank/DDBJ databases">
        <authorList>
            <person name="Goncalves M.F.M."/>
            <person name="Hilario S."/>
            <person name="Van De Peer Y."/>
            <person name="Esteves A.C."/>
            <person name="Alves A."/>
        </authorList>
    </citation>
    <scope>NUCLEOTIDE SEQUENCE</scope>
    <source>
        <strain evidence="8">MUM 19.33</strain>
    </source>
</reference>
<proteinExistence type="inferred from homology"/>
<accession>A0A9P9Y823</accession>
<dbReference type="Pfam" id="PF10433">
    <property type="entry name" value="Beta-prop_RSE1_1st"/>
    <property type="match status" value="1"/>
</dbReference>
<evidence type="ECO:0000256" key="1">
    <source>
        <dbReference type="ARBA" id="ARBA00004123"/>
    </source>
</evidence>
<evidence type="ECO:0000259" key="5">
    <source>
        <dbReference type="Pfam" id="PF03178"/>
    </source>
</evidence>
<protein>
    <recommendedName>
        <fullName evidence="3">DNA damage-binding protein 1</fullName>
    </recommendedName>
</protein>
<feature type="domain" description="RSE1/DDB1/CPSF1 C-terminal" evidence="5">
    <location>
        <begin position="708"/>
        <end position="891"/>
    </location>
</feature>
<organism evidence="8 9">
    <name type="scientific">Emericellopsis cladophorae</name>
    <dbReference type="NCBI Taxonomy" id="2686198"/>
    <lineage>
        <taxon>Eukaryota</taxon>
        <taxon>Fungi</taxon>
        <taxon>Dikarya</taxon>
        <taxon>Ascomycota</taxon>
        <taxon>Pezizomycotina</taxon>
        <taxon>Sordariomycetes</taxon>
        <taxon>Hypocreomycetidae</taxon>
        <taxon>Hypocreales</taxon>
        <taxon>Bionectriaceae</taxon>
        <taxon>Emericellopsis</taxon>
    </lineage>
</organism>
<dbReference type="AlphaFoldDB" id="A0A9P9Y823"/>
<evidence type="ECO:0000259" key="6">
    <source>
        <dbReference type="Pfam" id="PF10433"/>
    </source>
</evidence>
<comment type="similarity">
    <text evidence="2">Belongs to the DDB1 family.</text>
</comment>
<comment type="subcellular location">
    <subcellularLocation>
        <location evidence="1">Nucleus</location>
    </subcellularLocation>
</comment>
<dbReference type="InterPro" id="IPR018846">
    <property type="entry name" value="Beta-prop_RSE1/DDB1/CPSF1_1st"/>
</dbReference>
<evidence type="ECO:0000256" key="3">
    <source>
        <dbReference type="ARBA" id="ARBA00014577"/>
    </source>
</evidence>
<dbReference type="InterPro" id="IPR004871">
    <property type="entry name" value="RSE1/DDB1/CPSF1_C"/>
</dbReference>
<dbReference type="InterPro" id="IPR050358">
    <property type="entry name" value="RSE1/DDB1/CFT1"/>
</dbReference>
<dbReference type="Proteomes" id="UP001055219">
    <property type="component" value="Unassembled WGS sequence"/>
</dbReference>
<feature type="domain" description="RSE1/DDB1/CPSF1 first beta-propeller" evidence="6">
    <location>
        <begin position="1"/>
        <end position="284"/>
    </location>
</feature>
<dbReference type="OrthoDB" id="433457at2759"/>